<dbReference type="SUPFAM" id="SSF48264">
    <property type="entry name" value="Cytochrome P450"/>
    <property type="match status" value="1"/>
</dbReference>
<dbReference type="GO" id="GO:0006805">
    <property type="term" value="P:xenobiotic metabolic process"/>
    <property type="evidence" value="ECO:0007669"/>
    <property type="project" value="TreeGrafter"/>
</dbReference>
<dbReference type="GO" id="GO:0006082">
    <property type="term" value="P:organic acid metabolic process"/>
    <property type="evidence" value="ECO:0007669"/>
    <property type="project" value="TreeGrafter"/>
</dbReference>
<protein>
    <submittedName>
        <fullName evidence="5">Cytochrome P450 2k1c</fullName>
    </submittedName>
</protein>
<dbReference type="InterPro" id="IPR050182">
    <property type="entry name" value="Cytochrome_P450_fam2"/>
</dbReference>
<dbReference type="Pfam" id="PF00067">
    <property type="entry name" value="p450"/>
    <property type="match status" value="1"/>
</dbReference>
<keyword evidence="2" id="KW-0479">Metal-binding</keyword>
<dbReference type="PANTHER" id="PTHR24300">
    <property type="entry name" value="CYTOCHROME P450 508A4-RELATED"/>
    <property type="match status" value="1"/>
</dbReference>
<keyword evidence="4" id="KW-1133">Transmembrane helix</keyword>
<keyword evidence="3" id="KW-0408">Iron</keyword>
<dbReference type="GO" id="GO:0005506">
    <property type="term" value="F:iron ion binding"/>
    <property type="evidence" value="ECO:0007669"/>
    <property type="project" value="InterPro"/>
</dbReference>
<dbReference type="Gene3D" id="1.10.630.10">
    <property type="entry name" value="Cytochrome P450"/>
    <property type="match status" value="1"/>
</dbReference>
<keyword evidence="4" id="KW-0812">Transmembrane</keyword>
<dbReference type="PANTHER" id="PTHR24300:SF319">
    <property type="entry name" value="CYTOCHROME P450, FAMILY 2, SUBFAMILY AC, POLYPEPTIDE 1"/>
    <property type="match status" value="1"/>
</dbReference>
<dbReference type="AlphaFoldDB" id="A0A7T7FRN6"/>
<evidence type="ECO:0000256" key="1">
    <source>
        <dbReference type="ARBA" id="ARBA00010617"/>
    </source>
</evidence>
<keyword evidence="4" id="KW-0472">Membrane</keyword>
<dbReference type="EMBL" id="MN685635">
    <property type="protein sequence ID" value="QQL94715.1"/>
    <property type="molecule type" value="mRNA"/>
</dbReference>
<feature type="transmembrane region" description="Helical" evidence="4">
    <location>
        <begin position="6"/>
        <end position="28"/>
    </location>
</feature>
<dbReference type="GO" id="GO:0016712">
    <property type="term" value="F:oxidoreductase activity, acting on paired donors, with incorporation or reduction of molecular oxygen, reduced flavin or flavoprotein as one donor, and incorporation of one atom of oxygen"/>
    <property type="evidence" value="ECO:0007669"/>
    <property type="project" value="TreeGrafter"/>
</dbReference>
<dbReference type="InterPro" id="IPR036396">
    <property type="entry name" value="Cyt_P450_sf"/>
</dbReference>
<organism evidence="5">
    <name type="scientific">Lateolabrax maculatus</name>
    <name type="common">Spotted sea bass</name>
    <dbReference type="NCBI Taxonomy" id="315492"/>
    <lineage>
        <taxon>Eukaryota</taxon>
        <taxon>Metazoa</taxon>
        <taxon>Chordata</taxon>
        <taxon>Craniata</taxon>
        <taxon>Vertebrata</taxon>
        <taxon>Euteleostomi</taxon>
        <taxon>Actinopterygii</taxon>
        <taxon>Neopterygii</taxon>
        <taxon>Teleostei</taxon>
        <taxon>Neoteleostei</taxon>
        <taxon>Acanthomorphata</taxon>
        <taxon>Eupercaria</taxon>
        <taxon>Acropomatiformes</taxon>
        <taxon>Lateolabracidae</taxon>
        <taxon>Lateolabrax</taxon>
    </lineage>
</organism>
<dbReference type="InterPro" id="IPR001128">
    <property type="entry name" value="Cyt_P450"/>
</dbReference>
<evidence type="ECO:0000256" key="3">
    <source>
        <dbReference type="ARBA" id="ARBA00023004"/>
    </source>
</evidence>
<comment type="similarity">
    <text evidence="1">Belongs to the cytochrome P450 family.</text>
</comment>
<dbReference type="GO" id="GO:0005737">
    <property type="term" value="C:cytoplasm"/>
    <property type="evidence" value="ECO:0007669"/>
    <property type="project" value="TreeGrafter"/>
</dbReference>
<proteinExistence type="evidence at transcript level"/>
<evidence type="ECO:0000256" key="2">
    <source>
        <dbReference type="ARBA" id="ARBA00022723"/>
    </source>
</evidence>
<evidence type="ECO:0000313" key="5">
    <source>
        <dbReference type="EMBL" id="QQL94715.1"/>
    </source>
</evidence>
<dbReference type="GO" id="GO:0020037">
    <property type="term" value="F:heme binding"/>
    <property type="evidence" value="ECO:0007669"/>
    <property type="project" value="InterPro"/>
</dbReference>
<reference evidence="5" key="1">
    <citation type="submission" date="2019-11" db="EMBL/GenBank/DDBJ databases">
        <authorList>
            <person name="Li J."/>
            <person name="Zhang X."/>
        </authorList>
    </citation>
    <scope>NUCLEOTIDE SEQUENCE</scope>
</reference>
<name>A0A7T7FRN6_LATMC</name>
<sequence length="235" mass="26890">MENLFLELTSTTTVLGTVGILLALYVFFPSFDLQRKKPPGPRPLLWFGNLLQLDPKSPHTTLYELSKKYGPVFTFHFGPKKVVVLAGYKTIKQAMINQNAFSEREIFPIIKDLKLTHGKAFDTTRPVNYAVSNIICSIVYGHRFEYNDPEFSSAVDRANKNTQLLGCASVQLYNYFPRLFNWLGARKQLMKSALANRRHMTELIKGLQETLNPQMCRGLVDSFLAHKIHLEVHKK</sequence>
<evidence type="ECO:0000256" key="4">
    <source>
        <dbReference type="SAM" id="Phobius"/>
    </source>
</evidence>
<accession>A0A7T7FRN6</accession>
<gene>
    <name evidence="5" type="primary">CYP2K1C</name>
</gene>